<dbReference type="STRING" id="104663.SAMN04488121_112146"/>
<protein>
    <submittedName>
        <fullName evidence="2">Uncharacterized protein</fullName>
    </submittedName>
</protein>
<dbReference type="Proteomes" id="UP000199045">
    <property type="component" value="Unassembled WGS sequence"/>
</dbReference>
<dbReference type="EMBL" id="FNBN01000012">
    <property type="protein sequence ID" value="SDH44918.1"/>
    <property type="molecule type" value="Genomic_DNA"/>
</dbReference>
<organism evidence="2 3">
    <name type="scientific">Chitinophaga filiformis</name>
    <name type="common">Myxococcus filiformis</name>
    <name type="synonym">Flexibacter filiformis</name>
    <dbReference type="NCBI Taxonomy" id="104663"/>
    <lineage>
        <taxon>Bacteria</taxon>
        <taxon>Pseudomonadati</taxon>
        <taxon>Bacteroidota</taxon>
        <taxon>Chitinophagia</taxon>
        <taxon>Chitinophagales</taxon>
        <taxon>Chitinophagaceae</taxon>
        <taxon>Chitinophaga</taxon>
    </lineage>
</organism>
<sequence length="42" mass="4730">MFFGRRFVDVLACLCSPIVAAVFMVFLAALSRFALYQKNIIS</sequence>
<keyword evidence="1" id="KW-0812">Transmembrane</keyword>
<proteinExistence type="predicted"/>
<dbReference type="AlphaFoldDB" id="A0A1G8CHN5"/>
<keyword evidence="1" id="KW-0472">Membrane</keyword>
<feature type="transmembrane region" description="Helical" evidence="1">
    <location>
        <begin position="7"/>
        <end position="30"/>
    </location>
</feature>
<gene>
    <name evidence="2" type="ORF">SAMN04488121_112146</name>
</gene>
<reference evidence="2 3" key="1">
    <citation type="submission" date="2016-10" db="EMBL/GenBank/DDBJ databases">
        <authorList>
            <person name="de Groot N.N."/>
        </authorList>
    </citation>
    <scope>NUCLEOTIDE SEQUENCE [LARGE SCALE GENOMIC DNA]</scope>
    <source>
        <strain evidence="2 3">DSM 527</strain>
    </source>
</reference>
<evidence type="ECO:0000256" key="1">
    <source>
        <dbReference type="SAM" id="Phobius"/>
    </source>
</evidence>
<accession>A0A1G8CHN5</accession>
<evidence type="ECO:0000313" key="2">
    <source>
        <dbReference type="EMBL" id="SDH44918.1"/>
    </source>
</evidence>
<keyword evidence="1" id="KW-1133">Transmembrane helix</keyword>
<evidence type="ECO:0000313" key="3">
    <source>
        <dbReference type="Proteomes" id="UP000199045"/>
    </source>
</evidence>
<name>A0A1G8CHN5_CHIFI</name>